<evidence type="ECO:0008006" key="9">
    <source>
        <dbReference type="Google" id="ProtNLM"/>
    </source>
</evidence>
<proteinExistence type="inferred from homology"/>
<evidence type="ECO:0000313" key="8">
    <source>
        <dbReference type="Proteomes" id="UP001164286"/>
    </source>
</evidence>
<dbReference type="PANTHER" id="PTHR10019">
    <property type="entry name" value="SNF5"/>
    <property type="match status" value="1"/>
</dbReference>
<evidence type="ECO:0000256" key="1">
    <source>
        <dbReference type="ARBA" id="ARBA00004123"/>
    </source>
</evidence>
<dbReference type="Pfam" id="PF04855">
    <property type="entry name" value="SNF5"/>
    <property type="match status" value="1"/>
</dbReference>
<comment type="caution">
    <text evidence="7">The sequence shown here is derived from an EMBL/GenBank/DDBJ whole genome shotgun (WGS) entry which is preliminary data.</text>
</comment>
<accession>A0AA38H5U6</accession>
<dbReference type="GeneID" id="77724872"/>
<name>A0AA38H5U6_9TREE</name>
<gene>
    <name evidence="7" type="ORF">MKK02DRAFT_16694</name>
</gene>
<evidence type="ECO:0000256" key="3">
    <source>
        <dbReference type="ARBA" id="ARBA00023015"/>
    </source>
</evidence>
<dbReference type="GO" id="GO:0006338">
    <property type="term" value="P:chromatin remodeling"/>
    <property type="evidence" value="ECO:0007669"/>
    <property type="project" value="InterPro"/>
</dbReference>
<dbReference type="EMBL" id="JAKWFO010000007">
    <property type="protein sequence ID" value="KAI9634463.1"/>
    <property type="molecule type" value="Genomic_DNA"/>
</dbReference>
<feature type="region of interest" description="Disordered" evidence="6">
    <location>
        <begin position="98"/>
        <end position="182"/>
    </location>
</feature>
<comment type="subcellular location">
    <subcellularLocation>
        <location evidence="1">Nucleus</location>
    </subcellularLocation>
</comment>
<evidence type="ECO:0000313" key="7">
    <source>
        <dbReference type="EMBL" id="KAI9634463.1"/>
    </source>
</evidence>
<dbReference type="RefSeq" id="XP_052944240.1">
    <property type="nucleotide sequence ID" value="XM_053085671.1"/>
</dbReference>
<dbReference type="GO" id="GO:0000228">
    <property type="term" value="C:nuclear chromosome"/>
    <property type="evidence" value="ECO:0007669"/>
    <property type="project" value="InterPro"/>
</dbReference>
<keyword evidence="5" id="KW-0539">Nucleus</keyword>
<evidence type="ECO:0000256" key="5">
    <source>
        <dbReference type="ARBA" id="ARBA00023242"/>
    </source>
</evidence>
<evidence type="ECO:0000256" key="6">
    <source>
        <dbReference type="SAM" id="MobiDB-lite"/>
    </source>
</evidence>
<evidence type="ECO:0000256" key="4">
    <source>
        <dbReference type="ARBA" id="ARBA00023163"/>
    </source>
</evidence>
<dbReference type="Proteomes" id="UP001164286">
    <property type="component" value="Unassembled WGS sequence"/>
</dbReference>
<organism evidence="7 8">
    <name type="scientific">Dioszegia hungarica</name>
    <dbReference type="NCBI Taxonomy" id="4972"/>
    <lineage>
        <taxon>Eukaryota</taxon>
        <taxon>Fungi</taxon>
        <taxon>Dikarya</taxon>
        <taxon>Basidiomycota</taxon>
        <taxon>Agaricomycotina</taxon>
        <taxon>Tremellomycetes</taxon>
        <taxon>Tremellales</taxon>
        <taxon>Bulleribasidiaceae</taxon>
        <taxon>Dioszegia</taxon>
    </lineage>
</organism>
<sequence length="491" mass="55513">MTRQSSTPVPPAPAPMPTQMKVYHRINALPEGPLPLYTTPPGQPTYDSSLLAPARSQAMYSTYPSRLRTGVTSMVQPEIITGGPREREAFLAEYEREMGGKPGSGVSTPRFDSPAPRSTFRPAVTGRRGRTVNYVDKGSDEDSDSSLSELGSEDEDSGKRARKRDQPLDVQSMQRLSRLKRKKDEMDKGWTWLGDRTPADKVSSSYVKGPKHRYYSEEQLEQANQPEVLIPITIDLDVAGRNAEQGNIKIRDRFLWNVNDTLLDPQAFAATFVSDLTIPSENTGIIAELIRTQIEEAQSLVSVNIADKEASEAEITFQEEDEDKDEGVAEDEAIDWKEADCRVILNLDLQISTQILRDRIEWDLSSTLPPSQFAAAYARDLGLSGEAIPLIAHAITEEIHRHKKDALDLRLFRATHPTEQAKWEKSLGGVPRVNNRTGAKELKGVWRDWFEREEFGPVLMDLSLEEMERREVERNREQRRIMRGMLGKRRR</sequence>
<dbReference type="InterPro" id="IPR006939">
    <property type="entry name" value="SNF5"/>
</dbReference>
<keyword evidence="8" id="KW-1185">Reference proteome</keyword>
<keyword evidence="4" id="KW-0804">Transcription</keyword>
<keyword evidence="3" id="KW-0805">Transcription regulation</keyword>
<comment type="similarity">
    <text evidence="2">Belongs to the SNF5 family.</text>
</comment>
<evidence type="ECO:0000256" key="2">
    <source>
        <dbReference type="ARBA" id="ARBA00010239"/>
    </source>
</evidence>
<protein>
    <recommendedName>
        <fullName evidence="9">SNF5-domain-containing protein</fullName>
    </recommendedName>
</protein>
<dbReference type="AlphaFoldDB" id="A0AA38H5U6"/>
<reference evidence="7" key="1">
    <citation type="journal article" date="2022" name="G3 (Bethesda)">
        <title>High quality genome of the basidiomycete yeast Dioszegia hungarica PDD-24b-2 isolated from cloud water.</title>
        <authorList>
            <person name="Jarrige D."/>
            <person name="Haridas S."/>
            <person name="Bleykasten-Grosshans C."/>
            <person name="Joly M."/>
            <person name="Nadalig T."/>
            <person name="Sancelme M."/>
            <person name="Vuilleumier S."/>
            <person name="Grigoriev I.V."/>
            <person name="Amato P."/>
            <person name="Bringel F."/>
        </authorList>
    </citation>
    <scope>NUCLEOTIDE SEQUENCE</scope>
    <source>
        <strain evidence="7">PDD-24b-2</strain>
    </source>
</reference>